<dbReference type="Pfam" id="PF25333">
    <property type="entry name" value="DUF2921_N"/>
    <property type="match status" value="1"/>
</dbReference>
<accession>M8B895</accession>
<dbReference type="InterPro" id="IPR057425">
    <property type="entry name" value="DUF2921_N"/>
</dbReference>
<evidence type="ECO:0000259" key="1">
    <source>
        <dbReference type="Pfam" id="PF25333"/>
    </source>
</evidence>
<dbReference type="AlphaFoldDB" id="M8B895"/>
<proteinExistence type="predicted"/>
<dbReference type="PANTHER" id="PTHR33389">
    <property type="entry name" value="FAMILY PROTEIN, PUTATIVE (DUF2921)-RELATED"/>
    <property type="match status" value="1"/>
</dbReference>
<dbReference type="EnsemblPlants" id="EMT21010">
    <property type="protein sequence ID" value="EMT21010"/>
    <property type="gene ID" value="F775_04173"/>
</dbReference>
<feature type="domain" description="DUF2921" evidence="1">
    <location>
        <begin position="95"/>
        <end position="236"/>
    </location>
</feature>
<protein>
    <recommendedName>
        <fullName evidence="1">DUF2921 domain-containing protein</fullName>
    </recommendedName>
</protein>
<dbReference type="ExpressionAtlas" id="M8B895">
    <property type="expression patterns" value="baseline"/>
</dbReference>
<dbReference type="PANTHER" id="PTHR33389:SF7">
    <property type="entry name" value="OS01G0678000 PROTEIN"/>
    <property type="match status" value="1"/>
</dbReference>
<sequence>MAPAPGRIPSLHMYHLCLCFLLLASTVTLSAAVMASSYSSVCPSLTHAHDRHTDGDTAISLIRSFQISTGHFFGGSNISLFPPDDDPYTSHPFSFFPHGASLTDDPAIISTGHFFGGSNISLFPPDDDPYTSHPFSFFPHGASLTDDPAIVHLTATFTLTGPHSWVRRRRRYHTTAPVSSVLDGYHSSASPELCMVGTGTGRVVNGSLTHDHDVALHLHVPRRPNLTETFVFGSLEGSSGLGTIRLLAYTEADDYKYGSEHAACSPSSPGHQPARGSLRALGGFTSTCAHLKEQLMISYRLEHGRALFPGMRVDQTQCVADDAVVRAYAVLSNDTGQPRGAAVDAASLLGRRRWWPMGSGTRLSACSAFGRAHAVAVDETEQGLLNASYGIRYSAPPDNWVRPTNMCNYSNYSVGIEKRKIPAEGVYDPNRGKWLDGLADTGNSAFSPGSGTGLKGRD</sequence>
<organism evidence="2">
    <name type="scientific">Aegilops tauschii</name>
    <name type="common">Tausch's goatgrass</name>
    <name type="synonym">Aegilops squarrosa</name>
    <dbReference type="NCBI Taxonomy" id="37682"/>
    <lineage>
        <taxon>Eukaryota</taxon>
        <taxon>Viridiplantae</taxon>
        <taxon>Streptophyta</taxon>
        <taxon>Embryophyta</taxon>
        <taxon>Tracheophyta</taxon>
        <taxon>Spermatophyta</taxon>
        <taxon>Magnoliopsida</taxon>
        <taxon>Liliopsida</taxon>
        <taxon>Poales</taxon>
        <taxon>Poaceae</taxon>
        <taxon>BOP clade</taxon>
        <taxon>Pooideae</taxon>
        <taxon>Triticodae</taxon>
        <taxon>Triticeae</taxon>
        <taxon>Triticinae</taxon>
        <taxon>Aegilops</taxon>
    </lineage>
</organism>
<name>M8B895_AEGTA</name>
<evidence type="ECO:0000313" key="2">
    <source>
        <dbReference type="EnsemblPlants" id="EMT21010"/>
    </source>
</evidence>
<reference evidence="2" key="1">
    <citation type="submission" date="2015-06" db="UniProtKB">
        <authorList>
            <consortium name="EnsemblPlants"/>
        </authorList>
    </citation>
    <scope>IDENTIFICATION</scope>
</reference>